<dbReference type="PIRSF" id="PIRSF002741">
    <property type="entry name" value="MppA"/>
    <property type="match status" value="1"/>
</dbReference>
<dbReference type="PANTHER" id="PTHR30290">
    <property type="entry name" value="PERIPLASMIC BINDING COMPONENT OF ABC TRANSPORTER"/>
    <property type="match status" value="1"/>
</dbReference>
<organism evidence="3 4">
    <name type="scientific">Parolsenella catena</name>
    <dbReference type="NCBI Taxonomy" id="2003188"/>
    <lineage>
        <taxon>Bacteria</taxon>
        <taxon>Bacillati</taxon>
        <taxon>Actinomycetota</taxon>
        <taxon>Coriobacteriia</taxon>
        <taxon>Coriobacteriales</taxon>
        <taxon>Atopobiaceae</taxon>
        <taxon>Parolsenella</taxon>
    </lineage>
</organism>
<feature type="signal peptide" evidence="1">
    <location>
        <begin position="1"/>
        <end position="25"/>
    </location>
</feature>
<dbReference type="Gene3D" id="3.40.190.10">
    <property type="entry name" value="Periplasmic binding protein-like II"/>
    <property type="match status" value="1"/>
</dbReference>
<dbReference type="Gene3D" id="3.90.76.10">
    <property type="entry name" value="Dipeptide-binding Protein, Domain 1"/>
    <property type="match status" value="1"/>
</dbReference>
<feature type="domain" description="Solute-binding protein family 5" evidence="2">
    <location>
        <begin position="87"/>
        <end position="477"/>
    </location>
</feature>
<dbReference type="CDD" id="cd00995">
    <property type="entry name" value="PBP2_NikA_DppA_OppA_like"/>
    <property type="match status" value="1"/>
</dbReference>
<dbReference type="InterPro" id="IPR039424">
    <property type="entry name" value="SBP_5"/>
</dbReference>
<name>A0A3G9K0W1_9ACTN</name>
<dbReference type="GO" id="GO:0043190">
    <property type="term" value="C:ATP-binding cassette (ABC) transporter complex"/>
    <property type="evidence" value="ECO:0007669"/>
    <property type="project" value="InterPro"/>
</dbReference>
<accession>A0A3G9K0W1</accession>
<dbReference type="PANTHER" id="PTHR30290:SF83">
    <property type="entry name" value="ABC TRANSPORTER SUBSTRATE-BINDING PROTEIN"/>
    <property type="match status" value="1"/>
</dbReference>
<sequence>MTQPTMNRRTFVKGGLAASAMAALAACGKKGGDTSAASGSAAEGGTLNYYINNPSAIDPYDLEEDQGMMVGYQLFDALTTYDFTKSELVGLAAESWDVNDAADEFTFHLVKGAKFHDGTTVTSKSFKQGWERILNPNTSTEHASAIGYHLAMVDGYSELSAGEADELKGVTCPDDDTLVVKLSQPYADFPYVCMHPALSPVPDCALEDFDTFFFAPVGNGPFKMDGKWEDGQQINLVRFDDYSYGEKAKLDGIHFNIQKDVQTAYTEFQAGNLDVAQVPTTQLKDAISQYGESEDGYTATTGKEVLTGDELSIYYLMLNVNDEQLKDKDLRHALSLAINRQAICDTVFEGTREPAGGIVPPGIKGYVENEWADSRYDVDAAKKILDEKYPADANGKRNLSIALTYNLDGDHKAVMEMVMADWSALGIETSSNTAEWASILSNTYPNADFQVGRLGWIADYPIMDNFLYPLFVTGGDNNYGQYSNADVDKGLLDARAIASDDDRVAKYQEVDKLIAEDMPVIPLFYYKHQMVCSQRVKSLYMDPQKLCDMSTVELSA</sequence>
<dbReference type="GO" id="GO:0015833">
    <property type="term" value="P:peptide transport"/>
    <property type="evidence" value="ECO:0007669"/>
    <property type="project" value="TreeGrafter"/>
</dbReference>
<dbReference type="KEGG" id="pcat:Pcatena_04130"/>
<dbReference type="Pfam" id="PF00496">
    <property type="entry name" value="SBP_bac_5"/>
    <property type="match status" value="1"/>
</dbReference>
<feature type="chain" id="PRO_5018130168" evidence="1">
    <location>
        <begin position="26"/>
        <end position="556"/>
    </location>
</feature>
<dbReference type="SUPFAM" id="SSF53850">
    <property type="entry name" value="Periplasmic binding protein-like II"/>
    <property type="match status" value="1"/>
</dbReference>
<keyword evidence="4" id="KW-1185">Reference proteome</keyword>
<dbReference type="Gene3D" id="3.10.105.10">
    <property type="entry name" value="Dipeptide-binding Protein, Domain 3"/>
    <property type="match status" value="1"/>
</dbReference>
<evidence type="ECO:0000313" key="3">
    <source>
        <dbReference type="EMBL" id="BBH49826.1"/>
    </source>
</evidence>
<dbReference type="AlphaFoldDB" id="A0A3G9K0W1"/>
<dbReference type="EMBL" id="AP019367">
    <property type="protein sequence ID" value="BBH49826.1"/>
    <property type="molecule type" value="Genomic_DNA"/>
</dbReference>
<protein>
    <submittedName>
        <fullName evidence="3">Peptide ABC transporter substrate-binding protein</fullName>
    </submittedName>
</protein>
<dbReference type="GO" id="GO:1904680">
    <property type="term" value="F:peptide transmembrane transporter activity"/>
    <property type="evidence" value="ECO:0007669"/>
    <property type="project" value="TreeGrafter"/>
</dbReference>
<gene>
    <name evidence="3" type="primary">oppA_2</name>
    <name evidence="3" type="ORF">Pcatena_04130</name>
</gene>
<evidence type="ECO:0000259" key="2">
    <source>
        <dbReference type="Pfam" id="PF00496"/>
    </source>
</evidence>
<dbReference type="InterPro" id="IPR030678">
    <property type="entry name" value="Peptide/Ni-bd"/>
</dbReference>
<evidence type="ECO:0000256" key="1">
    <source>
        <dbReference type="SAM" id="SignalP"/>
    </source>
</evidence>
<dbReference type="GO" id="GO:0042597">
    <property type="term" value="C:periplasmic space"/>
    <property type="evidence" value="ECO:0007669"/>
    <property type="project" value="UniProtKB-ARBA"/>
</dbReference>
<proteinExistence type="predicted"/>
<dbReference type="InterPro" id="IPR000914">
    <property type="entry name" value="SBP_5_dom"/>
</dbReference>
<dbReference type="InterPro" id="IPR006311">
    <property type="entry name" value="TAT_signal"/>
</dbReference>
<reference evidence="4" key="1">
    <citation type="submission" date="2018-11" db="EMBL/GenBank/DDBJ databases">
        <title>Comparative genomics of Parolsenella catena and Libanicoccus massiliensis: Reclassification of Libanicoccus massiliensis as Parolsenella massiliensis comb. nov.</title>
        <authorList>
            <person name="Sakamoto M."/>
            <person name="Ikeyama N."/>
            <person name="Murakami T."/>
            <person name="Mori H."/>
            <person name="Yuki M."/>
            <person name="Ohkuma M."/>
        </authorList>
    </citation>
    <scope>NUCLEOTIDE SEQUENCE [LARGE SCALE GENOMIC DNA]</scope>
    <source>
        <strain evidence="4">JCM 31932</strain>
    </source>
</reference>
<dbReference type="RefSeq" id="WP_126421195.1">
    <property type="nucleotide sequence ID" value="NZ_AP019367.1"/>
</dbReference>
<dbReference type="OrthoDB" id="9046151at2"/>
<dbReference type="PROSITE" id="PS51318">
    <property type="entry name" value="TAT"/>
    <property type="match status" value="1"/>
</dbReference>
<evidence type="ECO:0000313" key="4">
    <source>
        <dbReference type="Proteomes" id="UP000273154"/>
    </source>
</evidence>
<dbReference type="Proteomes" id="UP000273154">
    <property type="component" value="Chromosome"/>
</dbReference>
<dbReference type="GeneID" id="88848555"/>
<keyword evidence="1" id="KW-0732">Signal</keyword>